<dbReference type="Proteomes" id="UP000753961">
    <property type="component" value="Unassembled WGS sequence"/>
</dbReference>
<dbReference type="AlphaFoldDB" id="A0A953HVR3"/>
<dbReference type="Gene3D" id="3.40.50.2000">
    <property type="entry name" value="Glycogen Phosphorylase B"/>
    <property type="match status" value="2"/>
</dbReference>
<accession>A0A953HVR3</accession>
<dbReference type="Pfam" id="PF13439">
    <property type="entry name" value="Glyco_transf_4"/>
    <property type="match status" value="1"/>
</dbReference>
<dbReference type="SUPFAM" id="SSF53756">
    <property type="entry name" value="UDP-Glycosyltransferase/glycogen phosphorylase"/>
    <property type="match status" value="1"/>
</dbReference>
<protein>
    <submittedName>
        <fullName evidence="2">Glycosyltransferase family 4 protein</fullName>
    </submittedName>
</protein>
<organism evidence="2 3">
    <name type="scientific">Membranihabitans marinus</name>
    <dbReference type="NCBI Taxonomy" id="1227546"/>
    <lineage>
        <taxon>Bacteria</taxon>
        <taxon>Pseudomonadati</taxon>
        <taxon>Bacteroidota</taxon>
        <taxon>Saprospiria</taxon>
        <taxon>Saprospirales</taxon>
        <taxon>Saprospiraceae</taxon>
        <taxon>Membranihabitans</taxon>
    </lineage>
</organism>
<feature type="domain" description="Glycosyltransferase subfamily 4-like N-terminal" evidence="1">
    <location>
        <begin position="100"/>
        <end position="211"/>
    </location>
</feature>
<dbReference type="EMBL" id="JAHVHU010000011">
    <property type="protein sequence ID" value="MBY5959046.1"/>
    <property type="molecule type" value="Genomic_DNA"/>
</dbReference>
<dbReference type="GO" id="GO:0016757">
    <property type="term" value="F:glycosyltransferase activity"/>
    <property type="evidence" value="ECO:0007669"/>
    <property type="project" value="UniProtKB-ARBA"/>
</dbReference>
<name>A0A953HVR3_9BACT</name>
<dbReference type="PANTHER" id="PTHR12526:SF630">
    <property type="entry name" value="GLYCOSYLTRANSFERASE"/>
    <property type="match status" value="1"/>
</dbReference>
<dbReference type="Pfam" id="PF13692">
    <property type="entry name" value="Glyco_trans_1_4"/>
    <property type="match status" value="1"/>
</dbReference>
<dbReference type="RefSeq" id="WP_222580580.1">
    <property type="nucleotide sequence ID" value="NZ_JAHVHU010000011.1"/>
</dbReference>
<keyword evidence="3" id="KW-1185">Reference proteome</keyword>
<evidence type="ECO:0000313" key="2">
    <source>
        <dbReference type="EMBL" id="MBY5959046.1"/>
    </source>
</evidence>
<comment type="caution">
    <text evidence="2">The sequence shown here is derived from an EMBL/GenBank/DDBJ whole genome shotgun (WGS) entry which is preliminary data.</text>
</comment>
<dbReference type="PANTHER" id="PTHR12526">
    <property type="entry name" value="GLYCOSYLTRANSFERASE"/>
    <property type="match status" value="1"/>
</dbReference>
<evidence type="ECO:0000313" key="3">
    <source>
        <dbReference type="Proteomes" id="UP000753961"/>
    </source>
</evidence>
<evidence type="ECO:0000259" key="1">
    <source>
        <dbReference type="Pfam" id="PF13439"/>
    </source>
</evidence>
<dbReference type="CDD" id="cd03801">
    <property type="entry name" value="GT4_PimA-like"/>
    <property type="match status" value="1"/>
</dbReference>
<dbReference type="InterPro" id="IPR028098">
    <property type="entry name" value="Glyco_trans_4-like_N"/>
</dbReference>
<reference evidence="2" key="1">
    <citation type="submission" date="2021-06" db="EMBL/GenBank/DDBJ databases">
        <title>44 bacteria genomes isolated from Dapeng, Shenzhen.</title>
        <authorList>
            <person name="Zheng W."/>
            <person name="Yu S."/>
            <person name="Huang Y."/>
        </authorList>
    </citation>
    <scope>NUCLEOTIDE SEQUENCE</scope>
    <source>
        <strain evidence="2">DP5N28-2</strain>
    </source>
</reference>
<gene>
    <name evidence="2" type="ORF">KUV50_12920</name>
</gene>
<sequence length="407" mass="47965">MERLKPRLAVLASRFPYPVEKGDKLRLYHQLKELASAYDIYLFALTDESVEDHYLSEVDQYCTKVFVYKDRSFTRKMRVIGNYMRRWPAQVRYFYSSDIHTAFLKDFFSINADIIYCQLYRMVPYLKGISAPKVLDVMDSFGAIATLHADHSRKWLDRLFWRREHQLIKAYEQQLLNQFDHFTVISERDAESLDFQKMGPVSIVRNGIDVDFFQGYPNTDGEPRYDIGFVGNLDYKPNREGVRYLVKEILPVFRRNDHRITILIGGKGADHIKRIYGDVPEITYHDWYDDIREAYYSARIFVVPLFLGSGMQNKVLEALACNRPVICSSHVIDGMPMLRDYVSVANQPEVFFEKYMELVQEEWGQIKQSGTLSVLKNELTWKAQGTILNKILDDTRRNYEWDFARYD</sequence>
<proteinExistence type="predicted"/>